<dbReference type="PANTHER" id="PTHR43648">
    <property type="entry name" value="ELECTRON TRANSFER FLAVOPROTEIN BETA SUBUNIT LYSINE METHYLTRANSFERASE"/>
    <property type="match status" value="1"/>
</dbReference>
<keyword evidence="4 6" id="KW-0808">Transferase</keyword>
<dbReference type="Gene3D" id="3.40.50.150">
    <property type="entry name" value="Vaccinia Virus protein VP39"/>
    <property type="match status" value="1"/>
</dbReference>
<dbReference type="SUPFAM" id="SSF53335">
    <property type="entry name" value="S-adenosyl-L-methionine-dependent methyltransferases"/>
    <property type="match status" value="1"/>
</dbReference>
<dbReference type="CDD" id="cd02440">
    <property type="entry name" value="AdoMet_MTases"/>
    <property type="match status" value="1"/>
</dbReference>
<keyword evidence="3 6" id="KW-0489">Methyltransferase</keyword>
<evidence type="ECO:0000256" key="4">
    <source>
        <dbReference type="ARBA" id="ARBA00022679"/>
    </source>
</evidence>
<comment type="function">
    <text evidence="6">Methylates ribosomal protein L11.</text>
</comment>
<feature type="binding site" evidence="6">
    <location>
        <position position="215"/>
    </location>
    <ligand>
        <name>S-adenosyl-L-methionine</name>
        <dbReference type="ChEBI" id="CHEBI:59789"/>
    </ligand>
</feature>
<evidence type="ECO:0000256" key="2">
    <source>
        <dbReference type="ARBA" id="ARBA00022490"/>
    </source>
</evidence>
<comment type="catalytic activity">
    <reaction evidence="6">
        <text>L-lysyl-[protein] + 3 S-adenosyl-L-methionine = N(6),N(6),N(6)-trimethyl-L-lysyl-[protein] + 3 S-adenosyl-L-homocysteine + 3 H(+)</text>
        <dbReference type="Rhea" id="RHEA:54192"/>
        <dbReference type="Rhea" id="RHEA-COMP:9752"/>
        <dbReference type="Rhea" id="RHEA-COMP:13826"/>
        <dbReference type="ChEBI" id="CHEBI:15378"/>
        <dbReference type="ChEBI" id="CHEBI:29969"/>
        <dbReference type="ChEBI" id="CHEBI:57856"/>
        <dbReference type="ChEBI" id="CHEBI:59789"/>
        <dbReference type="ChEBI" id="CHEBI:61961"/>
    </reaction>
</comment>
<dbReference type="Proteomes" id="UP001597344">
    <property type="component" value="Unassembled WGS sequence"/>
</dbReference>
<evidence type="ECO:0000256" key="6">
    <source>
        <dbReference type="HAMAP-Rule" id="MF_00735"/>
    </source>
</evidence>
<protein>
    <recommendedName>
        <fullName evidence="6">Ribosomal protein L11 methyltransferase</fullName>
        <shortName evidence="6">L11 Mtase</shortName>
        <ecNumber evidence="6">2.1.1.-</ecNumber>
    </recommendedName>
</protein>
<dbReference type="GO" id="GO:0032259">
    <property type="term" value="P:methylation"/>
    <property type="evidence" value="ECO:0007669"/>
    <property type="project" value="UniProtKB-KW"/>
</dbReference>
<proteinExistence type="inferred from homology"/>
<dbReference type="RefSeq" id="WP_378320846.1">
    <property type="nucleotide sequence ID" value="NZ_JBHUHY010000015.1"/>
</dbReference>
<evidence type="ECO:0000256" key="1">
    <source>
        <dbReference type="ARBA" id="ARBA00009741"/>
    </source>
</evidence>
<dbReference type="GO" id="GO:0008168">
    <property type="term" value="F:methyltransferase activity"/>
    <property type="evidence" value="ECO:0007669"/>
    <property type="project" value="UniProtKB-KW"/>
</dbReference>
<sequence length="280" mass="32364">MSNSIYLGYYFKVSPLQPATEILIAELGYVGFESFVETEDGVHAYIKKEDWYENLFDDIHVLNSHEFTINYTSEEIEQVNWNLEWEKNFNAIIVDDRCSIRAPFHEKPNTQYDIVIEPKMSFGTGHHETTHMMIQHLLNIDFKEKKVLDMGCGTGVLAILSEMRGARPIDAIDIDNWCYLNTIENIERNDCDHITAYQGDTSLLAGRSYDIVIANINRNILLKDIQSYAKSLHAKGKLLLSGFYQKDLEMITGECMKYGLDYKSHFSRNDWIAACYELKL</sequence>
<comment type="subcellular location">
    <subcellularLocation>
        <location evidence="6">Cytoplasm</location>
    </subcellularLocation>
</comment>
<dbReference type="GO" id="GO:0005840">
    <property type="term" value="C:ribosome"/>
    <property type="evidence" value="ECO:0007669"/>
    <property type="project" value="UniProtKB-KW"/>
</dbReference>
<keyword evidence="7" id="KW-0687">Ribonucleoprotein</keyword>
<keyword evidence="5 6" id="KW-0949">S-adenosyl-L-methionine</keyword>
<dbReference type="HAMAP" id="MF_00735">
    <property type="entry name" value="Methyltr_PrmA"/>
    <property type="match status" value="1"/>
</dbReference>
<feature type="binding site" evidence="6">
    <location>
        <position position="130"/>
    </location>
    <ligand>
        <name>S-adenosyl-L-methionine</name>
        <dbReference type="ChEBI" id="CHEBI:59789"/>
    </ligand>
</feature>
<dbReference type="InterPro" id="IPR029063">
    <property type="entry name" value="SAM-dependent_MTases_sf"/>
</dbReference>
<comment type="similarity">
    <text evidence="1 6">Belongs to the methyltransferase superfamily. PrmA family.</text>
</comment>
<dbReference type="EC" id="2.1.1.-" evidence="6"/>
<evidence type="ECO:0000313" key="7">
    <source>
        <dbReference type="EMBL" id="MFD2187842.1"/>
    </source>
</evidence>
<gene>
    <name evidence="6 7" type="primary">prmA</name>
    <name evidence="7" type="ORF">ACFSJT_13650</name>
</gene>
<feature type="binding site" evidence="6">
    <location>
        <position position="151"/>
    </location>
    <ligand>
        <name>S-adenosyl-L-methionine</name>
        <dbReference type="ChEBI" id="CHEBI:59789"/>
    </ligand>
</feature>
<dbReference type="InterPro" id="IPR050078">
    <property type="entry name" value="Ribosomal_L11_MeTrfase_PrmA"/>
</dbReference>
<keyword evidence="7" id="KW-0689">Ribosomal protein</keyword>
<keyword evidence="2 6" id="KW-0963">Cytoplasm</keyword>
<evidence type="ECO:0000256" key="3">
    <source>
        <dbReference type="ARBA" id="ARBA00022603"/>
    </source>
</evidence>
<reference evidence="8" key="1">
    <citation type="journal article" date="2019" name="Int. J. Syst. Evol. Microbiol.">
        <title>The Global Catalogue of Microorganisms (GCM) 10K type strain sequencing project: providing services to taxonomists for standard genome sequencing and annotation.</title>
        <authorList>
            <consortium name="The Broad Institute Genomics Platform"/>
            <consortium name="The Broad Institute Genome Sequencing Center for Infectious Disease"/>
            <person name="Wu L."/>
            <person name="Ma J."/>
        </authorList>
    </citation>
    <scope>NUCLEOTIDE SEQUENCE [LARGE SCALE GENOMIC DNA]</scope>
    <source>
        <strain evidence="8">DT92</strain>
    </source>
</reference>
<accession>A0ABW5AZC6</accession>
<dbReference type="PIRSF" id="PIRSF000401">
    <property type="entry name" value="RPL11_MTase"/>
    <property type="match status" value="1"/>
</dbReference>
<feature type="binding site" evidence="6">
    <location>
        <position position="173"/>
    </location>
    <ligand>
        <name>S-adenosyl-L-methionine</name>
        <dbReference type="ChEBI" id="CHEBI:59789"/>
    </ligand>
</feature>
<dbReference type="Pfam" id="PF06325">
    <property type="entry name" value="PrmA"/>
    <property type="match status" value="1"/>
</dbReference>
<dbReference type="NCBIfam" id="NF001785">
    <property type="entry name" value="PRK00517.2-2"/>
    <property type="match status" value="1"/>
</dbReference>
<dbReference type="PANTHER" id="PTHR43648:SF1">
    <property type="entry name" value="ELECTRON TRANSFER FLAVOPROTEIN BETA SUBUNIT LYSINE METHYLTRANSFERASE"/>
    <property type="match status" value="1"/>
</dbReference>
<evidence type="ECO:0000313" key="8">
    <source>
        <dbReference type="Proteomes" id="UP001597344"/>
    </source>
</evidence>
<name>A0ABW5AZC6_9FLAO</name>
<keyword evidence="8" id="KW-1185">Reference proteome</keyword>
<dbReference type="InterPro" id="IPR004498">
    <property type="entry name" value="Ribosomal_PrmA_MeTrfase"/>
</dbReference>
<evidence type="ECO:0000256" key="5">
    <source>
        <dbReference type="ARBA" id="ARBA00022691"/>
    </source>
</evidence>
<comment type="caution">
    <text evidence="7">The sequence shown here is derived from an EMBL/GenBank/DDBJ whole genome shotgun (WGS) entry which is preliminary data.</text>
</comment>
<dbReference type="EMBL" id="JBHUHY010000015">
    <property type="protein sequence ID" value="MFD2187842.1"/>
    <property type="molecule type" value="Genomic_DNA"/>
</dbReference>
<organism evidence="7 8">
    <name type="scientific">Aquimarina celericrescens</name>
    <dbReference type="NCBI Taxonomy" id="1964542"/>
    <lineage>
        <taxon>Bacteria</taxon>
        <taxon>Pseudomonadati</taxon>
        <taxon>Bacteroidota</taxon>
        <taxon>Flavobacteriia</taxon>
        <taxon>Flavobacteriales</taxon>
        <taxon>Flavobacteriaceae</taxon>
        <taxon>Aquimarina</taxon>
    </lineage>
</organism>